<protein>
    <submittedName>
        <fullName evidence="2 4">Uncharacterized protein</fullName>
    </submittedName>
</protein>
<dbReference type="GO" id="GO:0005737">
    <property type="term" value="C:cytoplasm"/>
    <property type="evidence" value="ECO:0007669"/>
    <property type="project" value="TreeGrafter"/>
</dbReference>
<dbReference type="PANTHER" id="PTHR46276:SF1">
    <property type="entry name" value="E3 UBIQUITIN-PROTEIN LIGASE UBR5"/>
    <property type="match status" value="1"/>
</dbReference>
<dbReference type="GO" id="GO:0005634">
    <property type="term" value="C:nucleus"/>
    <property type="evidence" value="ECO:0007669"/>
    <property type="project" value="TreeGrafter"/>
</dbReference>
<dbReference type="OrthoDB" id="6286466at2759"/>
<evidence type="ECO:0000313" key="3">
    <source>
        <dbReference type="Proteomes" id="UP000272942"/>
    </source>
</evidence>
<dbReference type="Proteomes" id="UP000272942">
    <property type="component" value="Unassembled WGS sequence"/>
</dbReference>
<keyword evidence="3" id="KW-1185">Reference proteome</keyword>
<dbReference type="GO" id="GO:0000209">
    <property type="term" value="P:protein polyubiquitination"/>
    <property type="evidence" value="ECO:0007669"/>
    <property type="project" value="TreeGrafter"/>
</dbReference>
<dbReference type="EMBL" id="UZAN01073229">
    <property type="protein sequence ID" value="VDP95341.1"/>
    <property type="molecule type" value="Genomic_DNA"/>
</dbReference>
<dbReference type="PANTHER" id="PTHR46276">
    <property type="entry name" value="E3 UBIQUITIN-PROTEIN LIGASE UBR5"/>
    <property type="match status" value="1"/>
</dbReference>
<feature type="compositionally biased region" description="Polar residues" evidence="1">
    <location>
        <begin position="14"/>
        <end position="25"/>
    </location>
</feature>
<evidence type="ECO:0000256" key="1">
    <source>
        <dbReference type="SAM" id="MobiDB-lite"/>
    </source>
</evidence>
<reference evidence="4" key="1">
    <citation type="submission" date="2016-06" db="UniProtKB">
        <authorList>
            <consortium name="WormBaseParasite"/>
        </authorList>
    </citation>
    <scope>IDENTIFICATION</scope>
</reference>
<dbReference type="GO" id="GO:0090263">
    <property type="term" value="P:positive regulation of canonical Wnt signaling pathway"/>
    <property type="evidence" value="ECO:0007669"/>
    <property type="project" value="TreeGrafter"/>
</dbReference>
<evidence type="ECO:0000313" key="2">
    <source>
        <dbReference type="EMBL" id="VDP95341.1"/>
    </source>
</evidence>
<name>A0A183BFH6_9TREM</name>
<feature type="compositionally biased region" description="Low complexity" evidence="1">
    <location>
        <begin position="155"/>
        <end position="170"/>
    </location>
</feature>
<gene>
    <name evidence="2" type="ORF">ECPE_LOCUS17961</name>
</gene>
<reference evidence="2 3" key="2">
    <citation type="submission" date="2018-11" db="EMBL/GenBank/DDBJ databases">
        <authorList>
            <consortium name="Pathogen Informatics"/>
        </authorList>
    </citation>
    <scope>NUCLEOTIDE SEQUENCE [LARGE SCALE GENOMIC DNA]</scope>
    <source>
        <strain evidence="2 3">Egypt</strain>
    </source>
</reference>
<dbReference type="GO" id="GO:0034450">
    <property type="term" value="F:ubiquitin-ubiquitin ligase activity"/>
    <property type="evidence" value="ECO:0007669"/>
    <property type="project" value="TreeGrafter"/>
</dbReference>
<feature type="region of interest" description="Disordered" evidence="1">
    <location>
        <begin position="1"/>
        <end position="34"/>
    </location>
</feature>
<dbReference type="AlphaFoldDB" id="A0A183BFH6"/>
<sequence>MRQRTIEKSRQHRTSVSSRGTNTSGGKSGGRQERALKRNMQSLSSGVTPGTFVRMKSAPIFHAGAIGFTVVGGVPKVGTLLEDAWKITDVCRFRVNSSASSTSSNVTLSNASTDGVISACSNAEDLTQHLLTCPHALSANTGNAVGIGGGPYPTHASASTSAAASPSIISGGDQMTANSSSNLTFQEMPPPPSPASSTCSDQSGPVRVSPGTFKRKKIPSNSSDRGDYDSSTRTSRGRSADREFQSGSGVISNTARRLSNATDAPNQSSDVAGKISSENPSTAINVTSEEDWCLRDVIFVEDGRTQPVGIVLKVDGNIAAVKFLKVRLFAFPKWFGVTIARLV</sequence>
<feature type="region of interest" description="Disordered" evidence="1">
    <location>
        <begin position="155"/>
        <end position="278"/>
    </location>
</feature>
<organism evidence="4">
    <name type="scientific">Echinostoma caproni</name>
    <dbReference type="NCBI Taxonomy" id="27848"/>
    <lineage>
        <taxon>Eukaryota</taxon>
        <taxon>Metazoa</taxon>
        <taxon>Spiralia</taxon>
        <taxon>Lophotrochozoa</taxon>
        <taxon>Platyhelminthes</taxon>
        <taxon>Trematoda</taxon>
        <taxon>Digenea</taxon>
        <taxon>Plagiorchiida</taxon>
        <taxon>Echinostomata</taxon>
        <taxon>Echinostomatoidea</taxon>
        <taxon>Echinostomatidae</taxon>
        <taxon>Echinostoma</taxon>
    </lineage>
</organism>
<dbReference type="WBParaSite" id="ECPE_0001800701-mRNA-1">
    <property type="protein sequence ID" value="ECPE_0001800701-mRNA-1"/>
    <property type="gene ID" value="ECPE_0001800701"/>
</dbReference>
<proteinExistence type="predicted"/>
<accession>A0A183BFH6</accession>
<evidence type="ECO:0000313" key="4">
    <source>
        <dbReference type="WBParaSite" id="ECPE_0001800701-mRNA-1"/>
    </source>
</evidence>
<feature type="compositionally biased region" description="Polar residues" evidence="1">
    <location>
        <begin position="245"/>
        <end position="278"/>
    </location>
</feature>
<feature type="compositionally biased region" description="Polar residues" evidence="1">
    <location>
        <begin position="173"/>
        <end position="185"/>
    </location>
</feature>